<evidence type="ECO:0000256" key="1">
    <source>
        <dbReference type="SAM" id="SignalP"/>
    </source>
</evidence>
<dbReference type="GO" id="GO:0005543">
    <property type="term" value="F:phospholipid binding"/>
    <property type="evidence" value="ECO:0007669"/>
    <property type="project" value="TreeGrafter"/>
</dbReference>
<dbReference type="EMBL" id="MU007018">
    <property type="protein sequence ID" value="KAF2433911.1"/>
    <property type="molecule type" value="Genomic_DNA"/>
</dbReference>
<keyword evidence="1" id="KW-0732">Signal</keyword>
<dbReference type="GO" id="GO:0046578">
    <property type="term" value="P:regulation of Ras protein signal transduction"/>
    <property type="evidence" value="ECO:0007669"/>
    <property type="project" value="TreeGrafter"/>
</dbReference>
<dbReference type="OrthoDB" id="2506647at2759"/>
<dbReference type="InterPro" id="IPR008914">
    <property type="entry name" value="PEBP"/>
</dbReference>
<feature type="chain" id="PRO_5040394850" evidence="1">
    <location>
        <begin position="19"/>
        <end position="255"/>
    </location>
</feature>
<dbReference type="AlphaFoldDB" id="A0A9P4U1V6"/>
<evidence type="ECO:0000313" key="2">
    <source>
        <dbReference type="EMBL" id="KAF2433911.1"/>
    </source>
</evidence>
<dbReference type="PANTHER" id="PTHR11362">
    <property type="entry name" value="PHOSPHATIDYLETHANOLAMINE-BINDING PROTEIN"/>
    <property type="match status" value="1"/>
</dbReference>
<dbReference type="Proteomes" id="UP000800235">
    <property type="component" value="Unassembled WGS sequence"/>
</dbReference>
<gene>
    <name evidence="2" type="ORF">EJ08DRAFT_646813</name>
</gene>
<keyword evidence="3" id="KW-1185">Reference proteome</keyword>
<dbReference type="PANTHER" id="PTHR11362:SF148">
    <property type="entry name" value="CARBOXYPEPTIDASE Y INHIBITOR"/>
    <property type="match status" value="1"/>
</dbReference>
<dbReference type="CDD" id="cd00866">
    <property type="entry name" value="PEBP_euk"/>
    <property type="match status" value="1"/>
</dbReference>
<dbReference type="Pfam" id="PF01161">
    <property type="entry name" value="PBP"/>
    <property type="match status" value="1"/>
</dbReference>
<name>A0A9P4U1V6_9PEZI</name>
<proteinExistence type="predicted"/>
<dbReference type="InterPro" id="IPR035810">
    <property type="entry name" value="PEBP_euk"/>
</dbReference>
<feature type="signal peptide" evidence="1">
    <location>
        <begin position="1"/>
        <end position="18"/>
    </location>
</feature>
<comment type="caution">
    <text evidence="2">The sequence shown here is derived from an EMBL/GenBank/DDBJ whole genome shotgun (WGS) entry which is preliminary data.</text>
</comment>
<dbReference type="GO" id="GO:0030414">
    <property type="term" value="F:peptidase inhibitor activity"/>
    <property type="evidence" value="ECO:0007669"/>
    <property type="project" value="TreeGrafter"/>
</dbReference>
<reference evidence="2" key="1">
    <citation type="journal article" date="2020" name="Stud. Mycol.">
        <title>101 Dothideomycetes genomes: a test case for predicting lifestyles and emergence of pathogens.</title>
        <authorList>
            <person name="Haridas S."/>
            <person name="Albert R."/>
            <person name="Binder M."/>
            <person name="Bloem J."/>
            <person name="Labutti K."/>
            <person name="Salamov A."/>
            <person name="Andreopoulos B."/>
            <person name="Baker S."/>
            <person name="Barry K."/>
            <person name="Bills G."/>
            <person name="Bluhm B."/>
            <person name="Cannon C."/>
            <person name="Castanera R."/>
            <person name="Culley D."/>
            <person name="Daum C."/>
            <person name="Ezra D."/>
            <person name="Gonzalez J."/>
            <person name="Henrissat B."/>
            <person name="Kuo A."/>
            <person name="Liang C."/>
            <person name="Lipzen A."/>
            <person name="Lutzoni F."/>
            <person name="Magnuson J."/>
            <person name="Mondo S."/>
            <person name="Nolan M."/>
            <person name="Ohm R."/>
            <person name="Pangilinan J."/>
            <person name="Park H.-J."/>
            <person name="Ramirez L."/>
            <person name="Alfaro M."/>
            <person name="Sun H."/>
            <person name="Tritt A."/>
            <person name="Yoshinaga Y."/>
            <person name="Zwiers L.-H."/>
            <person name="Turgeon B."/>
            <person name="Goodwin S."/>
            <person name="Spatafora J."/>
            <person name="Crous P."/>
            <person name="Grigoriev I."/>
        </authorList>
    </citation>
    <scope>NUCLEOTIDE SEQUENCE</scope>
    <source>
        <strain evidence="2">CBS 130266</strain>
    </source>
</reference>
<dbReference type="SUPFAM" id="SSF49777">
    <property type="entry name" value="PEBP-like"/>
    <property type="match status" value="1"/>
</dbReference>
<protein>
    <submittedName>
        <fullName evidence="2">PEBP-like protein</fullName>
    </submittedName>
</protein>
<dbReference type="Gene3D" id="3.90.280.10">
    <property type="entry name" value="PEBP-like"/>
    <property type="match status" value="1"/>
</dbReference>
<sequence>MLLASASVFVSLLAAVTAQTPSGFAPSVNRTLAVSYGNNSISPAGERFPRAELASPPRISTSLFSTTGKAIVVLIDIDVPRNNTRVPLLHWLVPDVTGVVSGNITTLTIPTTGPGAPYAQPNPPQGDSPHRYIFLLFSQPSNFTWPAAFANINPPQTTPNNTRVGFNITQFISAARLSAPLAANYITVQNTTAGPTTTTYPPALFTVPANSTGTAATTTGTSRSVATATKNAAAVATGGSGVALVMGAAWLVGIV</sequence>
<dbReference type="GO" id="GO:0030162">
    <property type="term" value="P:regulation of proteolysis"/>
    <property type="evidence" value="ECO:0007669"/>
    <property type="project" value="TreeGrafter"/>
</dbReference>
<dbReference type="InterPro" id="IPR036610">
    <property type="entry name" value="PEBP-like_sf"/>
</dbReference>
<accession>A0A9P4U1V6</accession>
<organism evidence="2 3">
    <name type="scientific">Tothia fuscella</name>
    <dbReference type="NCBI Taxonomy" id="1048955"/>
    <lineage>
        <taxon>Eukaryota</taxon>
        <taxon>Fungi</taxon>
        <taxon>Dikarya</taxon>
        <taxon>Ascomycota</taxon>
        <taxon>Pezizomycotina</taxon>
        <taxon>Dothideomycetes</taxon>
        <taxon>Pleosporomycetidae</taxon>
        <taxon>Venturiales</taxon>
        <taxon>Cylindrosympodiaceae</taxon>
        <taxon>Tothia</taxon>
    </lineage>
</organism>
<evidence type="ECO:0000313" key="3">
    <source>
        <dbReference type="Proteomes" id="UP000800235"/>
    </source>
</evidence>